<sequence>MISDDFLSWCIAFLAILCFLFTGVFIVCLCFICKYYYETMGLDYGSYKKLLKKDKNGNQYDIEMELPDFSRFTSAETIGNNENRFRSNSTLRQEFSFDNDEVFHYDETS</sequence>
<keyword evidence="1" id="KW-0812">Transmembrane</keyword>
<accession>A0AAE9JNF6</accession>
<dbReference type="Proteomes" id="UP000829354">
    <property type="component" value="Chromosome V"/>
</dbReference>
<evidence type="ECO:0000313" key="3">
    <source>
        <dbReference type="Proteomes" id="UP000829354"/>
    </source>
</evidence>
<protein>
    <submittedName>
        <fullName evidence="2">Uncharacterized protein</fullName>
    </submittedName>
</protein>
<dbReference type="EMBL" id="CP092624">
    <property type="protein sequence ID" value="UMM37477.1"/>
    <property type="molecule type" value="Genomic_DNA"/>
</dbReference>
<organism evidence="2 3">
    <name type="scientific">Caenorhabditis briggsae</name>
    <dbReference type="NCBI Taxonomy" id="6238"/>
    <lineage>
        <taxon>Eukaryota</taxon>
        <taxon>Metazoa</taxon>
        <taxon>Ecdysozoa</taxon>
        <taxon>Nematoda</taxon>
        <taxon>Chromadorea</taxon>
        <taxon>Rhabditida</taxon>
        <taxon>Rhabditina</taxon>
        <taxon>Rhabditomorpha</taxon>
        <taxon>Rhabditoidea</taxon>
        <taxon>Rhabditidae</taxon>
        <taxon>Peloderinae</taxon>
        <taxon>Caenorhabditis</taxon>
    </lineage>
</organism>
<keyword evidence="3" id="KW-1185">Reference proteome</keyword>
<feature type="transmembrane region" description="Helical" evidence="1">
    <location>
        <begin position="6"/>
        <end position="32"/>
    </location>
</feature>
<name>A0AAE9JNF6_CAEBR</name>
<proteinExistence type="predicted"/>
<keyword evidence="1" id="KW-1133">Transmembrane helix</keyword>
<reference evidence="2 3" key="1">
    <citation type="submission" date="2022-04" db="EMBL/GenBank/DDBJ databases">
        <title>Chromosome-level reference genomes for two strains of Caenorhabditis briggsae: an improved platform for comparative genomics.</title>
        <authorList>
            <person name="Stevens L."/>
            <person name="Andersen E."/>
        </authorList>
    </citation>
    <scope>NUCLEOTIDE SEQUENCE [LARGE SCALE GENOMIC DNA]</scope>
    <source>
        <strain evidence="2">VX34</strain>
        <tissue evidence="2">Whole-organism</tissue>
    </source>
</reference>
<keyword evidence="1" id="KW-0472">Membrane</keyword>
<evidence type="ECO:0000256" key="1">
    <source>
        <dbReference type="SAM" id="Phobius"/>
    </source>
</evidence>
<gene>
    <name evidence="2" type="ORF">L5515_009226</name>
</gene>
<dbReference type="AlphaFoldDB" id="A0AAE9JNF6"/>
<evidence type="ECO:0000313" key="2">
    <source>
        <dbReference type="EMBL" id="UMM37477.1"/>
    </source>
</evidence>